<gene>
    <name evidence="1" type="ORF">MJO28_010303</name>
</gene>
<organism evidence="1 2">
    <name type="scientific">Puccinia striiformis f. sp. tritici</name>
    <dbReference type="NCBI Taxonomy" id="168172"/>
    <lineage>
        <taxon>Eukaryota</taxon>
        <taxon>Fungi</taxon>
        <taxon>Dikarya</taxon>
        <taxon>Basidiomycota</taxon>
        <taxon>Pucciniomycotina</taxon>
        <taxon>Pucciniomycetes</taxon>
        <taxon>Pucciniales</taxon>
        <taxon>Pucciniaceae</taxon>
        <taxon>Puccinia</taxon>
    </lineage>
</organism>
<reference evidence="2" key="2">
    <citation type="journal article" date="2018" name="Mol. Plant Microbe Interact.">
        <title>Genome sequence resources for the wheat stripe rust pathogen (Puccinia striiformis f. sp. tritici) and the barley stripe rust pathogen (Puccinia striiformis f. sp. hordei).</title>
        <authorList>
            <person name="Xia C."/>
            <person name="Wang M."/>
            <person name="Yin C."/>
            <person name="Cornejo O.E."/>
            <person name="Hulbert S.H."/>
            <person name="Chen X."/>
        </authorList>
    </citation>
    <scope>NUCLEOTIDE SEQUENCE [LARGE SCALE GENOMIC DNA]</scope>
    <source>
        <strain evidence="2">93-210</strain>
    </source>
</reference>
<protein>
    <submittedName>
        <fullName evidence="1">Uncharacterized protein</fullName>
    </submittedName>
</protein>
<comment type="caution">
    <text evidence="1">The sequence shown here is derived from an EMBL/GenBank/DDBJ whole genome shotgun (WGS) entry which is preliminary data.</text>
</comment>
<dbReference type="Proteomes" id="UP001060170">
    <property type="component" value="Chromosome 10"/>
</dbReference>
<proteinExistence type="predicted"/>
<evidence type="ECO:0000313" key="1">
    <source>
        <dbReference type="EMBL" id="KAI7944608.1"/>
    </source>
</evidence>
<keyword evidence="2" id="KW-1185">Reference proteome</keyword>
<name>A0ACC0E477_9BASI</name>
<evidence type="ECO:0000313" key="2">
    <source>
        <dbReference type="Proteomes" id="UP001060170"/>
    </source>
</evidence>
<reference evidence="2" key="1">
    <citation type="journal article" date="2018" name="BMC Genomics">
        <title>Genomic insights into host adaptation between the wheat stripe rust pathogen (Puccinia striiformis f. sp. tritici) and the barley stripe rust pathogen (Puccinia striiformis f. sp. hordei).</title>
        <authorList>
            <person name="Xia C."/>
            <person name="Wang M."/>
            <person name="Yin C."/>
            <person name="Cornejo O.E."/>
            <person name="Hulbert S.H."/>
            <person name="Chen X."/>
        </authorList>
    </citation>
    <scope>NUCLEOTIDE SEQUENCE [LARGE SCALE GENOMIC DNA]</scope>
    <source>
        <strain evidence="2">93-210</strain>
    </source>
</reference>
<reference evidence="1 2" key="3">
    <citation type="journal article" date="2022" name="Microbiol. Spectr.">
        <title>Folding features and dynamics of 3D genome architecture in plant fungal pathogens.</title>
        <authorList>
            <person name="Xia C."/>
        </authorList>
    </citation>
    <scope>NUCLEOTIDE SEQUENCE [LARGE SCALE GENOMIC DNA]</scope>
    <source>
        <strain evidence="1 2">93-210</strain>
    </source>
</reference>
<sequence length="93" mass="10066">MYTGRCPSLGMIYILFIGVIVTLLISLANAYTCVVSYKTLDGGYNVNGDRASCDTGCATHDCELAFCRAGSPRGPIDREKKTPQVMKAYTCLT</sequence>
<accession>A0ACC0E477</accession>
<dbReference type="EMBL" id="CM045874">
    <property type="protein sequence ID" value="KAI7944608.1"/>
    <property type="molecule type" value="Genomic_DNA"/>
</dbReference>